<dbReference type="AlphaFoldDB" id="A0A517NYF9"/>
<dbReference type="Pfam" id="PF07586">
    <property type="entry name" value="HXXSHH"/>
    <property type="match status" value="1"/>
</dbReference>
<dbReference type="OrthoDB" id="9146593at2"/>
<feature type="chain" id="PRO_5021702474" description="DUF1552 domain-containing protein" evidence="1">
    <location>
        <begin position="34"/>
        <end position="439"/>
    </location>
</feature>
<dbReference type="EMBL" id="CP036526">
    <property type="protein sequence ID" value="QDT12153.1"/>
    <property type="molecule type" value="Genomic_DNA"/>
</dbReference>
<keyword evidence="3" id="KW-1185">Reference proteome</keyword>
<keyword evidence="1" id="KW-0732">Signal</keyword>
<evidence type="ECO:0000313" key="3">
    <source>
        <dbReference type="Proteomes" id="UP000319817"/>
    </source>
</evidence>
<dbReference type="PROSITE" id="PS51318">
    <property type="entry name" value="TAT"/>
    <property type="match status" value="1"/>
</dbReference>
<sequence length="439" mass="49003" precursor="true">MPSPLSRRTVLRSVAGSLTLPALSAMMPRKSWAAGAFPDVPARMMVAHFGTGMNLHQFFPTTTGNDCELPQIVRPLEDYRRRMTIISGLQLQHGGGHTGDYSFLTGTEGWTTSGIKGGISADQVVAKSIGQKTRFPSLQFSIRRGTNFGQQGLATLSWSESGIPLAAENDPYVLFNRLFGVEDASQAANRDDNFRRRGSILDYVRDEANQIQRKVGKNDQAKLDEYFSAVREVESQLQRDIDWSNQPKPEPRLNDLGNYSQSLTPDSKEFDYGVYQKLMYDLVALAFQTDSTRVITYNVRRELAGGTYAVHNVSKGFHALTHHNNDPKNLSELAQVDEINMRFWKQFLDRLQSIEQPDGTSLLDHTALAYSSSAGMDHSRDRLPTAIFGGESLGIQHQTHLELDDKTPLARVWHTMADRVGVKVDRLQDSTSPIDELIG</sequence>
<dbReference type="Proteomes" id="UP000319817">
    <property type="component" value="Chromosome"/>
</dbReference>
<dbReference type="InterPro" id="IPR006311">
    <property type="entry name" value="TAT_signal"/>
</dbReference>
<accession>A0A517NYF9</accession>
<name>A0A517NYF9_9BACT</name>
<evidence type="ECO:0000313" key="2">
    <source>
        <dbReference type="EMBL" id="QDT12153.1"/>
    </source>
</evidence>
<proteinExistence type="predicted"/>
<gene>
    <name evidence="2" type="ORF">K239x_41610</name>
</gene>
<evidence type="ECO:0000256" key="1">
    <source>
        <dbReference type="SAM" id="SignalP"/>
    </source>
</evidence>
<evidence type="ECO:0008006" key="4">
    <source>
        <dbReference type="Google" id="ProtNLM"/>
    </source>
</evidence>
<protein>
    <recommendedName>
        <fullName evidence="4">DUF1552 domain-containing protein</fullName>
    </recommendedName>
</protein>
<reference evidence="2 3" key="1">
    <citation type="submission" date="2019-02" db="EMBL/GenBank/DDBJ databases">
        <title>Deep-cultivation of Planctomycetes and their phenomic and genomic characterization uncovers novel biology.</title>
        <authorList>
            <person name="Wiegand S."/>
            <person name="Jogler M."/>
            <person name="Boedeker C."/>
            <person name="Pinto D."/>
            <person name="Vollmers J."/>
            <person name="Rivas-Marin E."/>
            <person name="Kohn T."/>
            <person name="Peeters S.H."/>
            <person name="Heuer A."/>
            <person name="Rast P."/>
            <person name="Oberbeckmann S."/>
            <person name="Bunk B."/>
            <person name="Jeske O."/>
            <person name="Meyerdierks A."/>
            <person name="Storesund J.E."/>
            <person name="Kallscheuer N."/>
            <person name="Luecker S."/>
            <person name="Lage O.M."/>
            <person name="Pohl T."/>
            <person name="Merkel B.J."/>
            <person name="Hornburger P."/>
            <person name="Mueller R.-W."/>
            <person name="Bruemmer F."/>
            <person name="Labrenz M."/>
            <person name="Spormann A.M."/>
            <person name="Op den Camp H."/>
            <person name="Overmann J."/>
            <person name="Amann R."/>
            <person name="Jetten M.S.M."/>
            <person name="Mascher T."/>
            <person name="Medema M.H."/>
            <person name="Devos D.P."/>
            <person name="Kaster A.-K."/>
            <person name="Ovreas L."/>
            <person name="Rohde M."/>
            <person name="Galperin M.Y."/>
            <person name="Jogler C."/>
        </authorList>
    </citation>
    <scope>NUCLEOTIDE SEQUENCE [LARGE SCALE GENOMIC DNA]</scope>
    <source>
        <strain evidence="2 3">K23_9</strain>
    </source>
</reference>
<dbReference type="InterPro" id="IPR011447">
    <property type="entry name" value="DUF1552"/>
</dbReference>
<organism evidence="2 3">
    <name type="scientific">Stieleria marina</name>
    <dbReference type="NCBI Taxonomy" id="1930275"/>
    <lineage>
        <taxon>Bacteria</taxon>
        <taxon>Pseudomonadati</taxon>
        <taxon>Planctomycetota</taxon>
        <taxon>Planctomycetia</taxon>
        <taxon>Pirellulales</taxon>
        <taxon>Pirellulaceae</taxon>
        <taxon>Stieleria</taxon>
    </lineage>
</organism>
<feature type="signal peptide" evidence="1">
    <location>
        <begin position="1"/>
        <end position="33"/>
    </location>
</feature>